<sequence>MELPFMSLSLSFVGARKPKSLIVSSSPNLDHSFSVDFDLHLRWRQDCYYKGDPISITPSSLSGFKADYVLFHRRTSKEEGKIEKDIEREEFKDEFKDDFSLDPVLNTVASTSLLRGSMRQHGFTQLYIRVRSSQAAQQSFIDLLNNQQQNTQPSIQLSASNISVFCTQWTEDAHLEAHTVEDRKEIRKWTPTEDVVLISAWLNTSKDPVVGNEQKAIAFWKRIASYVAASPKLAGLQKREASHCKQRWGKINEGISKFVGCYDAATKEKSSGQNETDVMKMAHEIFFNDYKVKFTLEHAWLELHHDQKWCGASTTKDKVQSRRRKLDDQSAQSSTYVPGEEDQSAKPVGVKAAKAEAKSSVSKPILEEERREFQSMWEIRQKDFPLKEKLNKQKLLDSLIAKTEPLSELELALKNKVISVWKRVVLVCGGLMATYPSQIFRLRFRMNKSLFMRIVDQLSAEISYFQQRRDATGRFSHSLLQKATAAIHMMAYGCPTDAVDEYLRLGETTALLCLEHFVEGIINLFGYEYLRRPHQKIFNDYSILERYADFWG</sequence>
<dbReference type="PANTHER" id="PTHR45023">
    <property type="match status" value="1"/>
</dbReference>
<dbReference type="AlphaFoldDB" id="A0A3P6FC99"/>
<reference evidence="3" key="1">
    <citation type="submission" date="2018-11" db="EMBL/GenBank/DDBJ databases">
        <authorList>
            <consortium name="Genoscope - CEA"/>
            <person name="William W."/>
        </authorList>
    </citation>
    <scope>NUCLEOTIDE SEQUENCE</scope>
</reference>
<evidence type="ECO:0000259" key="2">
    <source>
        <dbReference type="PROSITE" id="PS50090"/>
    </source>
</evidence>
<name>A0A3P6FC99_BRAOL</name>
<dbReference type="EMBL" id="LR031877">
    <property type="protein sequence ID" value="VDD47056.1"/>
    <property type="molecule type" value="Genomic_DNA"/>
</dbReference>
<accession>A0A3P6FC99</accession>
<organism evidence="3">
    <name type="scientific">Brassica oleracea</name>
    <name type="common">Wild cabbage</name>
    <dbReference type="NCBI Taxonomy" id="3712"/>
    <lineage>
        <taxon>Eukaryota</taxon>
        <taxon>Viridiplantae</taxon>
        <taxon>Streptophyta</taxon>
        <taxon>Embryophyta</taxon>
        <taxon>Tracheophyta</taxon>
        <taxon>Spermatophyta</taxon>
        <taxon>Magnoliopsida</taxon>
        <taxon>eudicotyledons</taxon>
        <taxon>Gunneridae</taxon>
        <taxon>Pentapetalae</taxon>
        <taxon>rosids</taxon>
        <taxon>malvids</taxon>
        <taxon>Brassicales</taxon>
        <taxon>Brassicaceae</taxon>
        <taxon>Brassiceae</taxon>
        <taxon>Brassica</taxon>
    </lineage>
</organism>
<feature type="domain" description="Myb-like" evidence="2">
    <location>
        <begin position="188"/>
        <end position="252"/>
    </location>
</feature>
<evidence type="ECO:0000256" key="1">
    <source>
        <dbReference type="SAM" id="MobiDB-lite"/>
    </source>
</evidence>
<feature type="compositionally biased region" description="Basic and acidic residues" evidence="1">
    <location>
        <begin position="315"/>
        <end position="328"/>
    </location>
</feature>
<evidence type="ECO:0000313" key="3">
    <source>
        <dbReference type="EMBL" id="VDD47056.1"/>
    </source>
</evidence>
<proteinExistence type="predicted"/>
<feature type="region of interest" description="Disordered" evidence="1">
    <location>
        <begin position="314"/>
        <end position="350"/>
    </location>
</feature>
<dbReference type="InterPro" id="IPR001005">
    <property type="entry name" value="SANT/Myb"/>
</dbReference>
<dbReference type="PROSITE" id="PS50090">
    <property type="entry name" value="MYB_LIKE"/>
    <property type="match status" value="1"/>
</dbReference>
<gene>
    <name evidence="3" type="ORF">BOLC5T34603H</name>
</gene>
<dbReference type="PANTHER" id="PTHR45023:SF4">
    <property type="entry name" value="GLYCINE-RICH PROTEIN-RELATED"/>
    <property type="match status" value="1"/>
</dbReference>
<protein>
    <recommendedName>
        <fullName evidence="2">Myb-like domain-containing protein</fullName>
    </recommendedName>
</protein>